<evidence type="ECO:0000256" key="4">
    <source>
        <dbReference type="ARBA" id="ARBA00022519"/>
    </source>
</evidence>
<dbReference type="GO" id="GO:0009103">
    <property type="term" value="P:lipopolysaccharide biosynthetic process"/>
    <property type="evidence" value="ECO:0007669"/>
    <property type="project" value="UniProtKB-KW"/>
</dbReference>
<evidence type="ECO:0000313" key="13">
    <source>
        <dbReference type="EMBL" id="MBJ7543891.1"/>
    </source>
</evidence>
<keyword evidence="5" id="KW-0441">Lipid A biosynthesis</keyword>
<evidence type="ECO:0000256" key="5">
    <source>
        <dbReference type="ARBA" id="ARBA00022556"/>
    </source>
</evidence>
<keyword evidence="9" id="KW-0443">Lipid metabolism</keyword>
<evidence type="ECO:0000256" key="11">
    <source>
        <dbReference type="SAM" id="Phobius"/>
    </source>
</evidence>
<evidence type="ECO:0000256" key="6">
    <source>
        <dbReference type="ARBA" id="ARBA00022692"/>
    </source>
</evidence>
<evidence type="ECO:0000256" key="8">
    <source>
        <dbReference type="ARBA" id="ARBA00022989"/>
    </source>
</evidence>
<evidence type="ECO:0000256" key="1">
    <source>
        <dbReference type="ARBA" id="ARBA00004651"/>
    </source>
</evidence>
<evidence type="ECO:0000313" key="14">
    <source>
        <dbReference type="Proteomes" id="UP000623250"/>
    </source>
</evidence>
<evidence type="ECO:0000256" key="2">
    <source>
        <dbReference type="ARBA" id="ARBA00022475"/>
    </source>
</evidence>
<evidence type="ECO:0000256" key="9">
    <source>
        <dbReference type="ARBA" id="ARBA00023098"/>
    </source>
</evidence>
<dbReference type="InterPro" id="IPR000390">
    <property type="entry name" value="Small_drug/metabolite_transptr"/>
</dbReference>
<evidence type="ECO:0000256" key="7">
    <source>
        <dbReference type="ARBA" id="ARBA00022985"/>
    </source>
</evidence>
<dbReference type="AlphaFoldDB" id="A0A8I1GH44"/>
<name>A0A8I1GH44_9HYPH</name>
<keyword evidence="2" id="KW-1003">Cell membrane</keyword>
<keyword evidence="14" id="KW-1185">Reference proteome</keyword>
<dbReference type="InterPro" id="IPR000620">
    <property type="entry name" value="EamA_dom"/>
</dbReference>
<keyword evidence="10 11" id="KW-0472">Membrane</keyword>
<dbReference type="GO" id="GO:0022857">
    <property type="term" value="F:transmembrane transporter activity"/>
    <property type="evidence" value="ECO:0007669"/>
    <property type="project" value="InterPro"/>
</dbReference>
<dbReference type="Pfam" id="PF00892">
    <property type="entry name" value="EamA"/>
    <property type="match status" value="1"/>
</dbReference>
<feature type="transmembrane region" description="Helical" evidence="11">
    <location>
        <begin position="7"/>
        <end position="29"/>
    </location>
</feature>
<protein>
    <submittedName>
        <fullName evidence="13">EamA family transporter</fullName>
    </submittedName>
</protein>
<keyword evidence="6 11" id="KW-0812">Transmembrane</keyword>
<evidence type="ECO:0000259" key="12">
    <source>
        <dbReference type="Pfam" id="PF00892"/>
    </source>
</evidence>
<comment type="subcellular location">
    <subcellularLocation>
        <location evidence="1">Cell membrane</location>
        <topology evidence="1">Multi-pass membrane protein</topology>
    </subcellularLocation>
</comment>
<feature type="transmembrane region" description="Helical" evidence="11">
    <location>
        <begin position="49"/>
        <end position="69"/>
    </location>
</feature>
<organism evidence="13 14">
    <name type="scientific">Rhodomicrobium udaipurense</name>
    <dbReference type="NCBI Taxonomy" id="1202716"/>
    <lineage>
        <taxon>Bacteria</taxon>
        <taxon>Pseudomonadati</taxon>
        <taxon>Pseudomonadota</taxon>
        <taxon>Alphaproteobacteria</taxon>
        <taxon>Hyphomicrobiales</taxon>
        <taxon>Hyphomicrobiaceae</taxon>
        <taxon>Rhodomicrobium</taxon>
    </lineage>
</organism>
<dbReference type="InterPro" id="IPR037185">
    <property type="entry name" value="EmrE-like"/>
</dbReference>
<feature type="transmembrane region" description="Helical" evidence="11">
    <location>
        <begin position="102"/>
        <end position="119"/>
    </location>
</feature>
<dbReference type="Proteomes" id="UP000623250">
    <property type="component" value="Unassembled WGS sequence"/>
</dbReference>
<sequence length="169" mass="18425">MIIPRKLPLKVAFGLVLAIVVDSAIQIFWKTAVLDLPDDASFFAIFKEPLFLVVITIMTLQFFNWMVVLANADLSFAQPVTALSYVCVAVMSAIFLRESVDAVQMLGIALVIAGVYFISRTDHLTKRAEPEAEDGLIAERAEHLVVRPVAILPAPKLAPAAPKLKSHAA</sequence>
<comment type="caution">
    <text evidence="13">The sequence shown here is derived from an EMBL/GenBank/DDBJ whole genome shotgun (WGS) entry which is preliminary data.</text>
</comment>
<feature type="domain" description="EamA" evidence="12">
    <location>
        <begin position="50"/>
        <end position="119"/>
    </location>
</feature>
<proteinExistence type="predicted"/>
<dbReference type="GO" id="GO:0005886">
    <property type="term" value="C:plasma membrane"/>
    <property type="evidence" value="ECO:0007669"/>
    <property type="project" value="UniProtKB-SubCell"/>
</dbReference>
<accession>A0A8I1GH44</accession>
<dbReference type="PANTHER" id="PTHR30561">
    <property type="entry name" value="SMR FAMILY PROTON-DEPENDENT DRUG EFFLUX TRANSPORTER SUGE"/>
    <property type="match status" value="1"/>
</dbReference>
<keyword evidence="8 11" id="KW-1133">Transmembrane helix</keyword>
<keyword evidence="3" id="KW-0444">Lipid biosynthesis</keyword>
<gene>
    <name evidence="13" type="ORF">JDN41_09985</name>
</gene>
<evidence type="ECO:0000256" key="10">
    <source>
        <dbReference type="ARBA" id="ARBA00023136"/>
    </source>
</evidence>
<dbReference type="SUPFAM" id="SSF103481">
    <property type="entry name" value="Multidrug resistance efflux transporter EmrE"/>
    <property type="match status" value="1"/>
</dbReference>
<keyword evidence="4" id="KW-0997">Cell inner membrane</keyword>
<dbReference type="Gene3D" id="1.10.3730.20">
    <property type="match status" value="1"/>
</dbReference>
<dbReference type="EMBL" id="JAEMUK010000019">
    <property type="protein sequence ID" value="MBJ7543891.1"/>
    <property type="molecule type" value="Genomic_DNA"/>
</dbReference>
<dbReference type="PANTHER" id="PTHR30561:SF9">
    <property type="entry name" value="4-AMINO-4-DEOXY-L-ARABINOSE-PHOSPHOUNDECAPRENOL FLIPPASE SUBUNIT ARNF-RELATED"/>
    <property type="match status" value="1"/>
</dbReference>
<dbReference type="GO" id="GO:0009245">
    <property type="term" value="P:lipid A biosynthetic process"/>
    <property type="evidence" value="ECO:0007669"/>
    <property type="project" value="UniProtKB-KW"/>
</dbReference>
<reference evidence="13 14" key="1">
    <citation type="submission" date="2020-12" db="EMBL/GenBank/DDBJ databases">
        <title>Revised draft genomes of Rhodomicrobium vannielii ATCC 17100 and Rhodomicrobium udaipurense JA643.</title>
        <authorList>
            <person name="Conners E.M."/>
            <person name="Davenport E.J."/>
            <person name="Bose A."/>
        </authorList>
    </citation>
    <scope>NUCLEOTIDE SEQUENCE [LARGE SCALE GENOMIC DNA]</scope>
    <source>
        <strain evidence="13 14">JA643</strain>
    </source>
</reference>
<keyword evidence="7" id="KW-0448">Lipopolysaccharide biosynthesis</keyword>
<feature type="transmembrane region" description="Helical" evidence="11">
    <location>
        <begin position="76"/>
        <end position="96"/>
    </location>
</feature>
<evidence type="ECO:0000256" key="3">
    <source>
        <dbReference type="ARBA" id="ARBA00022516"/>
    </source>
</evidence>